<evidence type="ECO:0000256" key="2">
    <source>
        <dbReference type="ARBA" id="ARBA00022450"/>
    </source>
</evidence>
<evidence type="ECO:0000256" key="1">
    <source>
        <dbReference type="ARBA" id="ARBA00005189"/>
    </source>
</evidence>
<dbReference type="InterPro" id="IPR009081">
    <property type="entry name" value="PP-bd_ACP"/>
</dbReference>
<dbReference type="Pfam" id="PF14765">
    <property type="entry name" value="PS-DH"/>
    <property type="match status" value="1"/>
</dbReference>
<evidence type="ECO:0000256" key="7">
    <source>
        <dbReference type="PROSITE-ProRule" id="PRU01363"/>
    </source>
</evidence>
<dbReference type="Pfam" id="PF08240">
    <property type="entry name" value="ADH_N"/>
    <property type="match status" value="1"/>
</dbReference>
<evidence type="ECO:0000256" key="4">
    <source>
        <dbReference type="ARBA" id="ARBA00022679"/>
    </source>
</evidence>
<dbReference type="InterPro" id="IPR049551">
    <property type="entry name" value="PKS_DH_C"/>
</dbReference>
<dbReference type="InterPro" id="IPR013154">
    <property type="entry name" value="ADH-like_N"/>
</dbReference>
<sequence>GLQAMWQLGAETFAEITLPDTADLTTGRFGIHPVLLDAALHALGVVGGQHETVLPFSWQGLSLHAAGASRIRARIAPAGPGSVSLELADQVGLPVLTVRDLAFRPLSDQALPSGVGGDGGLFEIAWLSAPVEGGDDSGDGPALVWELARQVSADAGVVGSVYAAVHEVLGLLQSWFRRDERGVLVVLTHRAVAWAGEDVTDLPGAAVWGLVRSAQAEQPGRVMLVDSDGSLDVNTLLRCGEPQLVVRQGVAYKARLKPAEAMLQLPHNTSGWRLIARGGGTWADVQVEPCERTELAVGQVRVAVAAVGVNFRDVLVALGMYPGAGELGVEGAGVVVEVGPGVSDVAVGDTVMGLLGVVGPEAVVDQRLVIAVPTGWPLDRAAGVPVAFLTAWYGLSVLAGARPGQKVLVHAATGGVGMAAVQLARYWGLEVFATASRGKWETLRAMGFGDDHIGDSRTLEFEAKFRSTTGGAGLDVVLNSLAGQFVDASLRLLAPGGRFIEMGKTDVRDPRVVSAEHPGVGYRAFDLIEAGPDRIAHLLAELMALFAAGALAPLPVKTFDVRLARQAYRYVSQARHIGKVVLALPDRPGGGPVGRLAGSTVLITGGTGMAGAALAPHLVSRYRVANVILVSRSGAHGQGVSELLSQLQEAGAQVSVVACDVADRDAVATLIAQLPEQYPLRGVIHAAGILDDGLVDSLTPERLDAVLRAKVDGAWNLHELTRDLGLSVFVLFSSMAAIMGTPGQGNYAAANSFLDGLAAHRRAHGLPGVSVAWGLWEQASAMTRHLGERDKARMSRAGLAPLSTGQALELFDAAMVADCGVVAATRLAALAFKESDAAFPLLLSELVAGPARRVVNDTVAATAGLPTRLHGLGAEQRHRELIDVVCSNAATVLGRSSVADINAHRAFQDLGFDSLTAVELRNRLKTVTGLTLPPTLIFDYPNPAALAEHLDSRLAATAATQPDPLAHFTGVVQQLHTLIGNTAWTPEDKLELSNQLHTVLADLAADDDLATASESQLFAILDEELGK</sequence>
<dbReference type="InterPro" id="IPR020843">
    <property type="entry name" value="ER"/>
</dbReference>
<dbReference type="Gene3D" id="3.40.50.720">
    <property type="entry name" value="NAD(P)-binding Rossmann-like Domain"/>
    <property type="match status" value="1"/>
</dbReference>
<evidence type="ECO:0000313" key="11">
    <source>
        <dbReference type="Proteomes" id="UP000324701"/>
    </source>
</evidence>
<dbReference type="GO" id="GO:0006633">
    <property type="term" value="P:fatty acid biosynthetic process"/>
    <property type="evidence" value="ECO:0007669"/>
    <property type="project" value="TreeGrafter"/>
</dbReference>
<feature type="domain" description="PKS/mFAS DH" evidence="9">
    <location>
        <begin position="1"/>
        <end position="112"/>
    </location>
</feature>
<dbReference type="SMART" id="SM00822">
    <property type="entry name" value="PKS_KR"/>
    <property type="match status" value="1"/>
</dbReference>
<dbReference type="InterPro" id="IPR057326">
    <property type="entry name" value="KR_dom"/>
</dbReference>
<dbReference type="InterPro" id="IPR011032">
    <property type="entry name" value="GroES-like_sf"/>
</dbReference>
<dbReference type="GO" id="GO:0016491">
    <property type="term" value="F:oxidoreductase activity"/>
    <property type="evidence" value="ECO:0007669"/>
    <property type="project" value="InterPro"/>
</dbReference>
<dbReference type="AlphaFoldDB" id="A0A5B1BB95"/>
<evidence type="ECO:0000256" key="6">
    <source>
        <dbReference type="ARBA" id="ARBA00023098"/>
    </source>
</evidence>
<dbReference type="FunFam" id="1.10.1200.10:FF:000007">
    <property type="entry name" value="Probable polyketide synthase pks17"/>
    <property type="match status" value="1"/>
</dbReference>
<dbReference type="OrthoDB" id="9778690at2"/>
<organism evidence="10 11">
    <name type="scientific">Mycobacterium simiae</name>
    <name type="common">Mycobacterium habana</name>
    <dbReference type="NCBI Taxonomy" id="1784"/>
    <lineage>
        <taxon>Bacteria</taxon>
        <taxon>Bacillati</taxon>
        <taxon>Actinomycetota</taxon>
        <taxon>Actinomycetes</taxon>
        <taxon>Mycobacteriales</taxon>
        <taxon>Mycobacteriaceae</taxon>
        <taxon>Mycobacterium</taxon>
        <taxon>Mycobacterium simiae complex</taxon>
    </lineage>
</organism>
<dbReference type="FunFam" id="3.90.180.10:FF:000032">
    <property type="entry name" value="Probable polyketide synthase pks1"/>
    <property type="match status" value="1"/>
</dbReference>
<evidence type="ECO:0000259" key="8">
    <source>
        <dbReference type="PROSITE" id="PS50075"/>
    </source>
</evidence>
<dbReference type="Pfam" id="PF22953">
    <property type="entry name" value="SpnB_Rossmann"/>
    <property type="match status" value="1"/>
</dbReference>
<feature type="non-terminal residue" evidence="10">
    <location>
        <position position="1"/>
    </location>
</feature>
<dbReference type="PANTHER" id="PTHR43775">
    <property type="entry name" value="FATTY ACID SYNTHASE"/>
    <property type="match status" value="1"/>
</dbReference>
<comment type="caution">
    <text evidence="7">Lacks conserved residue(s) required for the propagation of feature annotation.</text>
</comment>
<dbReference type="InterPro" id="IPR042104">
    <property type="entry name" value="PKS_dehydratase_sf"/>
</dbReference>
<keyword evidence="3" id="KW-0597">Phosphoprotein</keyword>
<keyword evidence="4" id="KW-0808">Transferase</keyword>
<dbReference type="FunFam" id="3.40.50.720:FF:000381">
    <property type="entry name" value="Probable polyketide synthase pks17"/>
    <property type="match status" value="1"/>
</dbReference>
<feature type="region of interest" description="C-terminal hotdog fold" evidence="7">
    <location>
        <begin position="1"/>
        <end position="112"/>
    </location>
</feature>
<protein>
    <submittedName>
        <fullName evidence="10">SDR family NAD(P)-dependent oxidoreductase</fullName>
    </submittedName>
</protein>
<dbReference type="GO" id="GO:0031177">
    <property type="term" value="F:phosphopantetheine binding"/>
    <property type="evidence" value="ECO:0007669"/>
    <property type="project" value="InterPro"/>
</dbReference>
<dbReference type="SUPFAM" id="SSF47336">
    <property type="entry name" value="ACP-like"/>
    <property type="match status" value="1"/>
</dbReference>
<dbReference type="Pfam" id="PF08659">
    <property type="entry name" value="KR"/>
    <property type="match status" value="1"/>
</dbReference>
<dbReference type="InterPro" id="IPR050091">
    <property type="entry name" value="PKS_NRPS_Biosynth_Enz"/>
</dbReference>
<dbReference type="InterPro" id="IPR055123">
    <property type="entry name" value="SpnB-like_Rossmann"/>
</dbReference>
<keyword evidence="6" id="KW-0443">Lipid metabolism</keyword>
<feature type="domain" description="Carrier" evidence="8">
    <location>
        <begin position="876"/>
        <end position="954"/>
    </location>
</feature>
<comment type="caution">
    <text evidence="10">The sequence shown here is derived from an EMBL/GenBank/DDBJ whole genome shotgun (WGS) entry which is preliminary data.</text>
</comment>
<dbReference type="SUPFAM" id="SSF51735">
    <property type="entry name" value="NAD(P)-binding Rossmann-fold domains"/>
    <property type="match status" value="3"/>
</dbReference>
<gene>
    <name evidence="10" type="ORF">F0Q45_24990</name>
</gene>
<dbReference type="InterPro" id="IPR049900">
    <property type="entry name" value="PKS_mFAS_DH"/>
</dbReference>
<dbReference type="Gene3D" id="3.40.50.11460">
    <property type="match status" value="1"/>
</dbReference>
<keyword evidence="11" id="KW-1185">Reference proteome</keyword>
<dbReference type="CDD" id="cd05195">
    <property type="entry name" value="enoyl_red"/>
    <property type="match status" value="1"/>
</dbReference>
<dbReference type="InterPro" id="IPR013968">
    <property type="entry name" value="PKS_KR"/>
</dbReference>
<keyword evidence="5" id="KW-0276">Fatty acid metabolism</keyword>
<reference evidence="10 11" key="1">
    <citation type="submission" date="2019-09" db="EMBL/GenBank/DDBJ databases">
        <title>Report of infection by Mycobacterium simiae a patient suffering from pulmonary tuberculosis.</title>
        <authorList>
            <person name="Mohanty P.S."/>
            <person name="Bansal A.K."/>
            <person name="Singh H."/>
            <person name="Sharma S."/>
            <person name="Patil S.A."/>
            <person name="Upadhaya P."/>
            <person name="Singh P.K."/>
            <person name="Kumar D."/>
            <person name="Kumar S."/>
            <person name="Singh R.K."/>
            <person name="Chaudhary B."/>
        </authorList>
    </citation>
    <scope>NUCLEOTIDE SEQUENCE [LARGE SCALE GENOMIC DNA]</scope>
    <source>
        <strain evidence="10 11">JAL-560-SIM</strain>
    </source>
</reference>
<comment type="pathway">
    <text evidence="1">Lipid metabolism.</text>
</comment>
<dbReference type="Pfam" id="PF00550">
    <property type="entry name" value="PP-binding"/>
    <property type="match status" value="1"/>
</dbReference>
<dbReference type="RefSeq" id="WP_149656442.1">
    <property type="nucleotide sequence ID" value="NZ_VTZN01000299.1"/>
</dbReference>
<dbReference type="Proteomes" id="UP000324701">
    <property type="component" value="Unassembled WGS sequence"/>
</dbReference>
<dbReference type="SMART" id="SM00823">
    <property type="entry name" value="PKS_PP"/>
    <property type="match status" value="1"/>
</dbReference>
<evidence type="ECO:0000256" key="3">
    <source>
        <dbReference type="ARBA" id="ARBA00022553"/>
    </source>
</evidence>
<dbReference type="PROSITE" id="PS50075">
    <property type="entry name" value="CARRIER"/>
    <property type="match status" value="1"/>
</dbReference>
<evidence type="ECO:0000256" key="5">
    <source>
        <dbReference type="ARBA" id="ARBA00022832"/>
    </source>
</evidence>
<dbReference type="InterPro" id="IPR006162">
    <property type="entry name" value="Ppantetheine_attach_site"/>
</dbReference>
<dbReference type="SMART" id="SM00829">
    <property type="entry name" value="PKS_ER"/>
    <property type="match status" value="1"/>
</dbReference>
<dbReference type="FunFam" id="3.40.50.720:FF:000209">
    <property type="entry name" value="Polyketide synthase Pks12"/>
    <property type="match status" value="1"/>
</dbReference>
<evidence type="ECO:0000259" key="9">
    <source>
        <dbReference type="PROSITE" id="PS52019"/>
    </source>
</evidence>
<dbReference type="InterPro" id="IPR036736">
    <property type="entry name" value="ACP-like_sf"/>
</dbReference>
<dbReference type="GO" id="GO:0004312">
    <property type="term" value="F:fatty acid synthase activity"/>
    <property type="evidence" value="ECO:0007669"/>
    <property type="project" value="TreeGrafter"/>
</dbReference>
<dbReference type="InterPro" id="IPR036291">
    <property type="entry name" value="NAD(P)-bd_dom_sf"/>
</dbReference>
<dbReference type="CDD" id="cd08956">
    <property type="entry name" value="KR_3_FAS_SDR_x"/>
    <property type="match status" value="1"/>
</dbReference>
<dbReference type="PROSITE" id="PS00012">
    <property type="entry name" value="PHOSPHOPANTETHEINE"/>
    <property type="match status" value="1"/>
</dbReference>
<accession>A0A5B1BB95</accession>
<dbReference type="EMBL" id="VTZN01000299">
    <property type="protein sequence ID" value="KAA1244359.1"/>
    <property type="molecule type" value="Genomic_DNA"/>
</dbReference>
<name>A0A5B1BB95_MYCSI</name>
<dbReference type="InterPro" id="IPR020806">
    <property type="entry name" value="PKS_PP-bd"/>
</dbReference>
<dbReference type="PANTHER" id="PTHR43775:SF51">
    <property type="entry name" value="INACTIVE PHENOLPHTHIOCEROL SYNTHESIS POLYKETIDE SYNTHASE TYPE I PKS1-RELATED"/>
    <property type="match status" value="1"/>
</dbReference>
<dbReference type="Gene3D" id="1.10.1200.10">
    <property type="entry name" value="ACP-like"/>
    <property type="match status" value="1"/>
</dbReference>
<dbReference type="SMART" id="SM01294">
    <property type="entry name" value="PKS_PP_betabranch"/>
    <property type="match status" value="1"/>
</dbReference>
<dbReference type="Gene3D" id="3.90.180.10">
    <property type="entry name" value="Medium-chain alcohol dehydrogenases, catalytic domain"/>
    <property type="match status" value="1"/>
</dbReference>
<dbReference type="SUPFAM" id="SSF50129">
    <property type="entry name" value="GroES-like"/>
    <property type="match status" value="1"/>
</dbReference>
<feature type="region of interest" description="N-terminal hotdog fold" evidence="7">
    <location>
        <position position="1"/>
    </location>
</feature>
<dbReference type="Gene3D" id="3.10.129.110">
    <property type="entry name" value="Polyketide synthase dehydratase"/>
    <property type="match status" value="1"/>
</dbReference>
<evidence type="ECO:0000313" key="10">
    <source>
        <dbReference type="EMBL" id="KAA1244359.1"/>
    </source>
</evidence>
<proteinExistence type="predicted"/>
<keyword evidence="2" id="KW-0596">Phosphopantetheine</keyword>
<dbReference type="PROSITE" id="PS52019">
    <property type="entry name" value="PKS_MFAS_DH"/>
    <property type="match status" value="1"/>
</dbReference>
<dbReference type="Pfam" id="PF13602">
    <property type="entry name" value="ADH_zinc_N_2"/>
    <property type="match status" value="1"/>
</dbReference>